<protein>
    <submittedName>
        <fullName evidence="1">Baseplate hub assembly catalyst</fullName>
    </submittedName>
</protein>
<dbReference type="EMBL" id="MT234342">
    <property type="protein sequence ID" value="QIW87807.1"/>
    <property type="molecule type" value="Genomic_DNA"/>
</dbReference>
<accession>A0A858MSQ8</accession>
<dbReference type="Proteomes" id="UP000671873">
    <property type="component" value="Segment"/>
</dbReference>
<proteinExistence type="predicted"/>
<reference evidence="1 2" key="1">
    <citation type="submission" date="2020-03" db="EMBL/GenBank/DDBJ databases">
        <authorList>
            <person name="Holtappels D."/>
            <person name="Bomans J.P.J."/>
            <person name="Lavigne R."/>
            <person name="Wagemans J."/>
        </authorList>
    </citation>
    <scope>NUCLEOTIDE SEQUENCE [LARGE SCALE GENOMIC DNA]</scope>
    <source>
        <strain evidence="1 2">OLIVR5</strain>
    </source>
</reference>
<sequence length="46" mass="5470">MAFKLLPDMNWTIDEIESLPPLEREAYLAIAREFVEKKNQQRKLHG</sequence>
<keyword evidence="2" id="KW-1185">Reference proteome</keyword>
<gene>
    <name evidence="1" type="ORF">Ab1vBOLIVR5_gp159c</name>
</gene>
<evidence type="ECO:0000313" key="2">
    <source>
        <dbReference type="Proteomes" id="UP000671873"/>
    </source>
</evidence>
<name>A0A858MSQ8_9CAUD</name>
<evidence type="ECO:0000313" key="1">
    <source>
        <dbReference type="EMBL" id="QIW87807.1"/>
    </source>
</evidence>
<organism evidence="1 2">
    <name type="scientific">Agrobacterium phage OLIVR5</name>
    <dbReference type="NCBI Taxonomy" id="2723773"/>
    <lineage>
        <taxon>Viruses</taxon>
        <taxon>Duplodnaviria</taxon>
        <taxon>Heunggongvirae</taxon>
        <taxon>Uroviricota</taxon>
        <taxon>Caudoviricetes</taxon>
        <taxon>Pootjesviridae</taxon>
        <taxon>Heverleevirus</taxon>
        <taxon>Heverleevirus OLIVR5</taxon>
    </lineage>
</organism>